<keyword evidence="1" id="KW-0812">Transmembrane</keyword>
<gene>
    <name evidence="2" type="ORF">WKW82_06060</name>
</gene>
<accession>A0ABU8WFA5</accession>
<evidence type="ECO:0000313" key="3">
    <source>
        <dbReference type="Proteomes" id="UP001385892"/>
    </source>
</evidence>
<reference evidence="2 3" key="1">
    <citation type="submission" date="2024-03" db="EMBL/GenBank/DDBJ databases">
        <title>Novel species of the genus Variovorax.</title>
        <authorList>
            <person name="Liu Q."/>
            <person name="Xin Y.-H."/>
        </authorList>
    </citation>
    <scope>NUCLEOTIDE SEQUENCE [LARGE SCALE GENOMIC DNA]</scope>
    <source>
        <strain evidence="2 3">KACC 18900</strain>
    </source>
</reference>
<comment type="caution">
    <text evidence="2">The sequence shown here is derived from an EMBL/GenBank/DDBJ whole genome shotgun (WGS) entry which is preliminary data.</text>
</comment>
<dbReference type="EMBL" id="JBBKZT010000002">
    <property type="protein sequence ID" value="MEJ8846201.1"/>
    <property type="molecule type" value="Genomic_DNA"/>
</dbReference>
<evidence type="ECO:0000256" key="1">
    <source>
        <dbReference type="SAM" id="Phobius"/>
    </source>
</evidence>
<sequence length="106" mass="12123">MTFKEGDEVEVVVELQSDRTLTALAVRRPSDQILWIFPHCSRGAMAQNRHALRIFFWTFVVISLISSIGYGKLPGSPMIPLIRGFSLEQFPRLYLLLLPSIFPLDF</sequence>
<name>A0ABU8WFA5_9BURK</name>
<dbReference type="RefSeq" id="WP_340341344.1">
    <property type="nucleotide sequence ID" value="NZ_JBBKZT010000002.1"/>
</dbReference>
<feature type="transmembrane region" description="Helical" evidence="1">
    <location>
        <begin position="51"/>
        <end position="71"/>
    </location>
</feature>
<proteinExistence type="predicted"/>
<protein>
    <submittedName>
        <fullName evidence="2">Uncharacterized protein</fullName>
    </submittedName>
</protein>
<keyword evidence="1" id="KW-1133">Transmembrane helix</keyword>
<evidence type="ECO:0000313" key="2">
    <source>
        <dbReference type="EMBL" id="MEJ8846201.1"/>
    </source>
</evidence>
<dbReference type="Proteomes" id="UP001385892">
    <property type="component" value="Unassembled WGS sequence"/>
</dbReference>
<keyword evidence="3" id="KW-1185">Reference proteome</keyword>
<organism evidence="2 3">
    <name type="scientific">Variovorax rhizosphaerae</name>
    <dbReference type="NCBI Taxonomy" id="1836200"/>
    <lineage>
        <taxon>Bacteria</taxon>
        <taxon>Pseudomonadati</taxon>
        <taxon>Pseudomonadota</taxon>
        <taxon>Betaproteobacteria</taxon>
        <taxon>Burkholderiales</taxon>
        <taxon>Comamonadaceae</taxon>
        <taxon>Variovorax</taxon>
    </lineage>
</organism>
<keyword evidence="1" id="KW-0472">Membrane</keyword>